<evidence type="ECO:0000256" key="1">
    <source>
        <dbReference type="ARBA" id="ARBA00012404"/>
    </source>
</evidence>
<dbReference type="GO" id="GO:0046417">
    <property type="term" value="P:chorismate metabolic process"/>
    <property type="evidence" value="ECO:0007669"/>
    <property type="project" value="InterPro"/>
</dbReference>
<dbReference type="InterPro" id="IPR002701">
    <property type="entry name" value="CM_II_prokaryot"/>
</dbReference>
<evidence type="ECO:0000259" key="3">
    <source>
        <dbReference type="PROSITE" id="PS51168"/>
    </source>
</evidence>
<evidence type="ECO:0000313" key="4">
    <source>
        <dbReference type="EMBL" id="DAB39304.1"/>
    </source>
</evidence>
<dbReference type="Proteomes" id="UP000228859">
    <property type="component" value="Unassembled WGS sequence"/>
</dbReference>
<dbReference type="Gene3D" id="1.20.59.10">
    <property type="entry name" value="Chorismate mutase"/>
    <property type="match status" value="1"/>
</dbReference>
<organism evidence="4 5">
    <name type="scientific">Sulfuricurvum kujiense</name>
    <dbReference type="NCBI Taxonomy" id="148813"/>
    <lineage>
        <taxon>Bacteria</taxon>
        <taxon>Pseudomonadati</taxon>
        <taxon>Campylobacterota</taxon>
        <taxon>Epsilonproteobacteria</taxon>
        <taxon>Campylobacterales</taxon>
        <taxon>Sulfurimonadaceae</taxon>
        <taxon>Sulfuricurvum</taxon>
    </lineage>
</organism>
<dbReference type="PROSITE" id="PS51168">
    <property type="entry name" value="CHORISMATE_MUT_2"/>
    <property type="match status" value="1"/>
</dbReference>
<dbReference type="EMBL" id="DLUI01000023">
    <property type="protein sequence ID" value="DAB39304.1"/>
    <property type="molecule type" value="Genomic_DNA"/>
</dbReference>
<name>A0A2D3WNH6_9BACT</name>
<evidence type="ECO:0000256" key="2">
    <source>
        <dbReference type="ARBA" id="ARBA00023235"/>
    </source>
</evidence>
<dbReference type="InterPro" id="IPR036263">
    <property type="entry name" value="Chorismate_II_sf"/>
</dbReference>
<proteinExistence type="predicted"/>
<protein>
    <recommendedName>
        <fullName evidence="1">chorismate mutase</fullName>
        <ecNumber evidence="1">5.4.99.5</ecNumber>
    </recommendedName>
</protein>
<sequence length="99" mass="11438">MKIEECHSLAEVRNHIDRLDDQIVELIAARNSYVKQAANFKHSIEEIKANERMEAVMDRVRTRAMEFGVSPNLLTTLYKIMIDAMVEAEISEFRNAKSL</sequence>
<gene>
    <name evidence="4" type="ORF">CFH83_01410</name>
</gene>
<accession>A0A2D3WNH6</accession>
<dbReference type="GO" id="GO:0004106">
    <property type="term" value="F:chorismate mutase activity"/>
    <property type="evidence" value="ECO:0007669"/>
    <property type="project" value="UniProtKB-EC"/>
</dbReference>
<comment type="caution">
    <text evidence="4">The sequence shown here is derived from an EMBL/GenBank/DDBJ whole genome shotgun (WGS) entry which is preliminary data.</text>
</comment>
<dbReference type="AlphaFoldDB" id="A0A2D3WNH6"/>
<dbReference type="GO" id="GO:0009697">
    <property type="term" value="P:salicylic acid biosynthetic process"/>
    <property type="evidence" value="ECO:0007669"/>
    <property type="project" value="TreeGrafter"/>
</dbReference>
<dbReference type="SMART" id="SM00830">
    <property type="entry name" value="CM_2"/>
    <property type="match status" value="1"/>
</dbReference>
<dbReference type="PANTHER" id="PTHR38041">
    <property type="entry name" value="CHORISMATE MUTASE"/>
    <property type="match status" value="1"/>
</dbReference>
<keyword evidence="2" id="KW-0413">Isomerase</keyword>
<dbReference type="SUPFAM" id="SSF48600">
    <property type="entry name" value="Chorismate mutase II"/>
    <property type="match status" value="1"/>
</dbReference>
<dbReference type="PANTHER" id="PTHR38041:SF1">
    <property type="entry name" value="CHORISMATE MUTASE"/>
    <property type="match status" value="1"/>
</dbReference>
<dbReference type="InterPro" id="IPR051331">
    <property type="entry name" value="Chorismate_mutase-related"/>
</dbReference>
<feature type="domain" description="Chorismate mutase" evidence="3">
    <location>
        <begin position="3"/>
        <end position="93"/>
    </location>
</feature>
<dbReference type="EC" id="5.4.99.5" evidence="1"/>
<dbReference type="InterPro" id="IPR036979">
    <property type="entry name" value="CM_dom_sf"/>
</dbReference>
<reference evidence="4 5" key="1">
    <citation type="journal article" date="2017" name="Front. Microbiol.">
        <title>Comparative Genomic Analysis of the Class Epsilonproteobacteria and Proposed Reclassification to Epsilonbacteraeota (phyl. nov.).</title>
        <authorList>
            <person name="Waite D.W."/>
            <person name="Vanwonterghem I."/>
            <person name="Rinke C."/>
            <person name="Parks D.H."/>
            <person name="Zhang Y."/>
            <person name="Takai K."/>
            <person name="Sievert S.M."/>
            <person name="Simon J."/>
            <person name="Campbell B.J."/>
            <person name="Hanson T.E."/>
            <person name="Woyke T."/>
            <person name="Klotz M.G."/>
            <person name="Hugenholtz P."/>
        </authorList>
    </citation>
    <scope>NUCLEOTIDE SEQUENCE [LARGE SCALE GENOMIC DNA]</scope>
    <source>
        <strain evidence="4">UBA12443</strain>
    </source>
</reference>
<dbReference type="RefSeq" id="WP_294893382.1">
    <property type="nucleotide sequence ID" value="NZ_DLUI01000023.1"/>
</dbReference>
<evidence type="ECO:0000313" key="5">
    <source>
        <dbReference type="Proteomes" id="UP000228859"/>
    </source>
</evidence>
<dbReference type="Pfam" id="PF01817">
    <property type="entry name" value="CM_2"/>
    <property type="match status" value="1"/>
</dbReference>